<dbReference type="PANTHER" id="PTHR47163">
    <property type="entry name" value="DDE_TNP_IS1595 DOMAIN-CONTAINING PROTEIN"/>
    <property type="match status" value="1"/>
</dbReference>
<feature type="non-terminal residue" evidence="2">
    <location>
        <position position="81"/>
    </location>
</feature>
<feature type="non-terminal residue" evidence="2">
    <location>
        <position position="1"/>
    </location>
</feature>
<dbReference type="EMBL" id="JAMKFB020000258">
    <property type="protein sequence ID" value="KAL0151141.1"/>
    <property type="molecule type" value="Genomic_DNA"/>
</dbReference>
<name>A0ABD0MRG5_CIRMR</name>
<evidence type="ECO:0000259" key="1">
    <source>
        <dbReference type="Pfam" id="PF12762"/>
    </source>
</evidence>
<proteinExistence type="predicted"/>
<evidence type="ECO:0000313" key="2">
    <source>
        <dbReference type="EMBL" id="KAL0151141.1"/>
    </source>
</evidence>
<accession>A0ABD0MRG5</accession>
<organism evidence="2 3">
    <name type="scientific">Cirrhinus mrigala</name>
    <name type="common">Mrigala</name>
    <dbReference type="NCBI Taxonomy" id="683832"/>
    <lineage>
        <taxon>Eukaryota</taxon>
        <taxon>Metazoa</taxon>
        <taxon>Chordata</taxon>
        <taxon>Craniata</taxon>
        <taxon>Vertebrata</taxon>
        <taxon>Euteleostomi</taxon>
        <taxon>Actinopterygii</taxon>
        <taxon>Neopterygii</taxon>
        <taxon>Teleostei</taxon>
        <taxon>Ostariophysi</taxon>
        <taxon>Cypriniformes</taxon>
        <taxon>Cyprinidae</taxon>
        <taxon>Labeoninae</taxon>
        <taxon>Labeonini</taxon>
        <taxon>Cirrhinus</taxon>
    </lineage>
</organism>
<comment type="caution">
    <text evidence="2">The sequence shown here is derived from an EMBL/GenBank/DDBJ whole genome shotgun (WGS) entry which is preliminary data.</text>
</comment>
<reference evidence="2 3" key="1">
    <citation type="submission" date="2024-05" db="EMBL/GenBank/DDBJ databases">
        <title>Genome sequencing and assembly of Indian major carp, Cirrhinus mrigala (Hamilton, 1822).</title>
        <authorList>
            <person name="Mohindra V."/>
            <person name="Chowdhury L.M."/>
            <person name="Lal K."/>
            <person name="Jena J.K."/>
        </authorList>
    </citation>
    <scope>NUCLEOTIDE SEQUENCE [LARGE SCALE GENOMIC DNA]</scope>
    <source>
        <strain evidence="2">CM1030</strain>
        <tissue evidence="2">Blood</tissue>
    </source>
</reference>
<evidence type="ECO:0000313" key="3">
    <source>
        <dbReference type="Proteomes" id="UP001529510"/>
    </source>
</evidence>
<feature type="domain" description="ISXO2-like transposase" evidence="1">
    <location>
        <begin position="7"/>
        <end position="81"/>
    </location>
</feature>
<keyword evidence="3" id="KW-1185">Reference proteome</keyword>
<dbReference type="PANTHER" id="PTHR47163:SF2">
    <property type="entry name" value="SI:DKEY-17M8.2"/>
    <property type="match status" value="1"/>
</dbReference>
<gene>
    <name evidence="2" type="ORF">M9458_053654</name>
</gene>
<dbReference type="InterPro" id="IPR024445">
    <property type="entry name" value="Tnp_ISXO2-like"/>
</dbReference>
<dbReference type="Proteomes" id="UP001529510">
    <property type="component" value="Unassembled WGS sequence"/>
</dbReference>
<dbReference type="InterPro" id="IPR053164">
    <property type="entry name" value="IS1016-like_transposase"/>
</dbReference>
<dbReference type="AlphaFoldDB" id="A0ABD0MRG5"/>
<sequence>YARGRISSTWRHKKWVFGMLGVKGKHRRPILRLVKKRSRRHLIPLVVKHVRPGTLILSDEWRAYRGALTNLGYRHFTVNHS</sequence>
<protein>
    <recommendedName>
        <fullName evidence="1">ISXO2-like transposase domain-containing protein</fullName>
    </recommendedName>
</protein>
<dbReference type="Pfam" id="PF12762">
    <property type="entry name" value="DDE_Tnp_IS1595"/>
    <property type="match status" value="1"/>
</dbReference>